<evidence type="ECO:0000313" key="2">
    <source>
        <dbReference type="Proteomes" id="UP000050326"/>
    </source>
</evidence>
<dbReference type="AlphaFoldDB" id="A0A0P9AG04"/>
<dbReference type="OrthoDB" id="9797252at2"/>
<name>A0A0P9AG04_9CLOT</name>
<dbReference type="STRING" id="36849.OXPF_24810"/>
<dbReference type="EMBL" id="LKET01000032">
    <property type="protein sequence ID" value="KPU44311.1"/>
    <property type="molecule type" value="Genomic_DNA"/>
</dbReference>
<dbReference type="RefSeq" id="WP_054875495.1">
    <property type="nucleotide sequence ID" value="NZ_LKET01000032.1"/>
</dbReference>
<sequence>MNSEDKKMFCGFFKEGIYEYKVFSNDLIFDEDGFIGRNISASYSPDHGTENYEPYTLDLKKLFKKYSNSSYLHMPNLTRTYIGEV</sequence>
<comment type="caution">
    <text evidence="1">The sequence shown here is derived from an EMBL/GenBank/DDBJ whole genome shotgun (WGS) entry which is preliminary data.</text>
</comment>
<proteinExistence type="predicted"/>
<dbReference type="Proteomes" id="UP000050326">
    <property type="component" value="Unassembled WGS sequence"/>
</dbReference>
<keyword evidence="2" id="KW-1185">Reference proteome</keyword>
<organism evidence="1 2">
    <name type="scientific">Oxobacter pfennigii</name>
    <dbReference type="NCBI Taxonomy" id="36849"/>
    <lineage>
        <taxon>Bacteria</taxon>
        <taxon>Bacillati</taxon>
        <taxon>Bacillota</taxon>
        <taxon>Clostridia</taxon>
        <taxon>Eubacteriales</taxon>
        <taxon>Clostridiaceae</taxon>
        <taxon>Oxobacter</taxon>
    </lineage>
</organism>
<protein>
    <submittedName>
        <fullName evidence="1">Uncharacterized protein</fullName>
    </submittedName>
</protein>
<accession>A0A0P9AG04</accession>
<reference evidence="1 2" key="1">
    <citation type="submission" date="2015-09" db="EMBL/GenBank/DDBJ databases">
        <title>Genome sequence of Oxobacter pfennigii DSM 3222.</title>
        <authorList>
            <person name="Poehlein A."/>
            <person name="Bengelsdorf F.R."/>
            <person name="Schiel-Bengelsdorf B."/>
            <person name="Duerre P."/>
            <person name="Daniel R."/>
        </authorList>
    </citation>
    <scope>NUCLEOTIDE SEQUENCE [LARGE SCALE GENOMIC DNA]</scope>
    <source>
        <strain evidence="1 2">DSM 3222</strain>
    </source>
</reference>
<evidence type="ECO:0000313" key="1">
    <source>
        <dbReference type="EMBL" id="KPU44311.1"/>
    </source>
</evidence>
<gene>
    <name evidence="1" type="ORF">OXPF_24810</name>
</gene>